<name>A0ABS9SJH0_9BACT</name>
<accession>A0ABS9SJH0</accession>
<keyword evidence="1" id="KW-1133">Transmembrane helix</keyword>
<keyword evidence="1" id="KW-0812">Transmembrane</keyword>
<comment type="caution">
    <text evidence="3">The sequence shown here is derived from an EMBL/GenBank/DDBJ whole genome shotgun (WGS) entry which is preliminary data.</text>
</comment>
<keyword evidence="4" id="KW-1185">Reference proteome</keyword>
<dbReference type="RefSeq" id="WP_240830188.1">
    <property type="nucleotide sequence ID" value="NZ_JAKWBL010000002.1"/>
</dbReference>
<dbReference type="Pfam" id="PF10099">
    <property type="entry name" value="RskA_C"/>
    <property type="match status" value="1"/>
</dbReference>
<dbReference type="InterPro" id="IPR018764">
    <property type="entry name" value="RskA_C"/>
</dbReference>
<dbReference type="InterPro" id="IPR051474">
    <property type="entry name" value="Anti-sigma-K/W_factor"/>
</dbReference>
<dbReference type="Proteomes" id="UP001202248">
    <property type="component" value="Unassembled WGS sequence"/>
</dbReference>
<dbReference type="PANTHER" id="PTHR37461:SF1">
    <property type="entry name" value="ANTI-SIGMA-K FACTOR RSKA"/>
    <property type="match status" value="1"/>
</dbReference>
<proteinExistence type="predicted"/>
<protein>
    <submittedName>
        <fullName evidence="3">Anti-sigma factor</fullName>
    </submittedName>
</protein>
<gene>
    <name evidence="3" type="ORF">MKP09_11705</name>
</gene>
<evidence type="ECO:0000313" key="4">
    <source>
        <dbReference type="Proteomes" id="UP001202248"/>
    </source>
</evidence>
<evidence type="ECO:0000256" key="1">
    <source>
        <dbReference type="SAM" id="Phobius"/>
    </source>
</evidence>
<feature type="transmembrane region" description="Helical" evidence="1">
    <location>
        <begin position="100"/>
        <end position="121"/>
    </location>
</feature>
<evidence type="ECO:0000259" key="2">
    <source>
        <dbReference type="Pfam" id="PF10099"/>
    </source>
</evidence>
<organism evidence="3 4">
    <name type="scientific">Niabella ginsengisoli</name>
    <dbReference type="NCBI Taxonomy" id="522298"/>
    <lineage>
        <taxon>Bacteria</taxon>
        <taxon>Pseudomonadati</taxon>
        <taxon>Bacteroidota</taxon>
        <taxon>Chitinophagia</taxon>
        <taxon>Chitinophagales</taxon>
        <taxon>Chitinophagaceae</taxon>
        <taxon>Niabella</taxon>
    </lineage>
</organism>
<evidence type="ECO:0000313" key="3">
    <source>
        <dbReference type="EMBL" id="MCH5598527.1"/>
    </source>
</evidence>
<sequence length="270" mass="29663">MDIREYIQSGIIESYVLGLADAEEAAELETLRATHPEIEQAIQTFENELEVSSMSHAVPVNPDLKSQLFNQLNLETPGSNYEAVDDPKVHKLESGGKTPFIKYLAAASIILFIISAGLNVYTYSKYKKVVGENRQLALQRDQLYAKNSSIQTRFNELGKNMQLISGPDMIKVALSGVPGKENSQAVVYWSKSNKDVYLIANALPQAPKGKQYQLWALLDGKPIDAGVLGDCNSVCKLKNIPNAQAFAITLENEGGSPTPNLEQLYVMGKI</sequence>
<dbReference type="PANTHER" id="PTHR37461">
    <property type="entry name" value="ANTI-SIGMA-K FACTOR RSKA"/>
    <property type="match status" value="1"/>
</dbReference>
<dbReference type="EMBL" id="JAKWBL010000002">
    <property type="protein sequence ID" value="MCH5598527.1"/>
    <property type="molecule type" value="Genomic_DNA"/>
</dbReference>
<keyword evidence="1" id="KW-0472">Membrane</keyword>
<feature type="domain" description="Anti-sigma K factor RskA C-terminal" evidence="2">
    <location>
        <begin position="105"/>
        <end position="259"/>
    </location>
</feature>
<reference evidence="3 4" key="1">
    <citation type="submission" date="2022-02" db="EMBL/GenBank/DDBJ databases">
        <authorList>
            <person name="Min J."/>
        </authorList>
    </citation>
    <scope>NUCLEOTIDE SEQUENCE [LARGE SCALE GENOMIC DNA]</scope>
    <source>
        <strain evidence="3 4">GR10-1</strain>
    </source>
</reference>